<feature type="transmembrane region" description="Helical" evidence="1">
    <location>
        <begin position="83"/>
        <end position="102"/>
    </location>
</feature>
<dbReference type="Pfam" id="PF01595">
    <property type="entry name" value="CNNM"/>
    <property type="match status" value="1"/>
</dbReference>
<proteinExistence type="predicted"/>
<protein>
    <recommendedName>
        <fullName evidence="2">CNNM transmembrane domain-containing protein</fullName>
    </recommendedName>
</protein>
<feature type="transmembrane region" description="Helical" evidence="1">
    <location>
        <begin position="6"/>
        <end position="30"/>
    </location>
</feature>
<evidence type="ECO:0000313" key="4">
    <source>
        <dbReference type="Proteomes" id="UP000198535"/>
    </source>
</evidence>
<keyword evidence="1" id="KW-0472">Membrane</keyword>
<name>A0A1I4RYQ0_9EURY</name>
<dbReference type="InterPro" id="IPR002550">
    <property type="entry name" value="CNNM"/>
</dbReference>
<dbReference type="PANTHER" id="PTHR12064">
    <property type="entry name" value="METAL TRANSPORTER CNNM"/>
    <property type="match status" value="1"/>
</dbReference>
<feature type="domain" description="CNNM transmembrane" evidence="2">
    <location>
        <begin position="1"/>
        <end position="176"/>
    </location>
</feature>
<gene>
    <name evidence="3" type="ORF">SAMN04488696_1666</name>
</gene>
<dbReference type="EMBL" id="FOUJ01000003">
    <property type="protein sequence ID" value="SFM57436.1"/>
    <property type="molecule type" value="Genomic_DNA"/>
</dbReference>
<sequence>MNDLITWFLIILCLLQSGVFSGLTIGMFGLSRLRLEIEAEAKSENARKVLELRHNSHLLLSTLLWGNVGINVLLTLLTDSVMAGSSAFIFSTVLITIFGEIAPQAYFTRNSLRLGAALSPLVKFYMALLYPVAKPSAMLLDMWLGKEKMEFFKERSLGIMLKKHIISESSDIDHLEGLGALNFLSIDDLHIKQEGSVIDPLSIVSLPTYNGLVMFPSKEDPEFAQLLEKVASSSKKWAIVVDETDEPVLAIDSGSFLRDAIYGKLEFNPYRYCHHPIIIRDPEEKIGNVLHRLKVYPVNAEDDVIDDDLILYWNRDDSEKMIITGSDILGRLLRGIVVRVE</sequence>
<evidence type="ECO:0000259" key="2">
    <source>
        <dbReference type="PROSITE" id="PS51846"/>
    </source>
</evidence>
<feature type="transmembrane region" description="Helical" evidence="1">
    <location>
        <begin position="114"/>
        <end position="133"/>
    </location>
</feature>
<dbReference type="STRING" id="487685.SAMN04488696_1666"/>
<dbReference type="Proteomes" id="UP000198535">
    <property type="component" value="Unassembled WGS sequence"/>
</dbReference>
<organism evidence="3 4">
    <name type="scientific">Methanolobus profundi</name>
    <dbReference type="NCBI Taxonomy" id="487685"/>
    <lineage>
        <taxon>Archaea</taxon>
        <taxon>Methanobacteriati</taxon>
        <taxon>Methanobacteriota</taxon>
        <taxon>Stenosarchaea group</taxon>
        <taxon>Methanomicrobia</taxon>
        <taxon>Methanosarcinales</taxon>
        <taxon>Methanosarcinaceae</taxon>
        <taxon>Methanolobus</taxon>
    </lineage>
</organism>
<evidence type="ECO:0000256" key="1">
    <source>
        <dbReference type="SAM" id="Phobius"/>
    </source>
</evidence>
<dbReference type="GO" id="GO:0010960">
    <property type="term" value="P:magnesium ion homeostasis"/>
    <property type="evidence" value="ECO:0007669"/>
    <property type="project" value="InterPro"/>
</dbReference>
<keyword evidence="1" id="KW-0812">Transmembrane</keyword>
<dbReference type="InterPro" id="IPR045095">
    <property type="entry name" value="ACDP"/>
</dbReference>
<keyword evidence="4" id="KW-1185">Reference proteome</keyword>
<dbReference type="OrthoDB" id="121301at2157"/>
<accession>A0A1I4RYQ0</accession>
<dbReference type="AlphaFoldDB" id="A0A1I4RYQ0"/>
<keyword evidence="1" id="KW-1133">Transmembrane helix</keyword>
<dbReference type="RefSeq" id="WP_091935948.1">
    <property type="nucleotide sequence ID" value="NZ_FOUJ01000003.1"/>
</dbReference>
<dbReference type="PANTHER" id="PTHR12064:SF94">
    <property type="entry name" value="UNEXTENDED PROTEIN"/>
    <property type="match status" value="1"/>
</dbReference>
<feature type="transmembrane region" description="Helical" evidence="1">
    <location>
        <begin position="57"/>
        <end position="77"/>
    </location>
</feature>
<dbReference type="PROSITE" id="PS51846">
    <property type="entry name" value="CNNM"/>
    <property type="match status" value="1"/>
</dbReference>
<reference evidence="4" key="1">
    <citation type="submission" date="2016-10" db="EMBL/GenBank/DDBJ databases">
        <authorList>
            <person name="Varghese N."/>
            <person name="Submissions S."/>
        </authorList>
    </citation>
    <scope>NUCLEOTIDE SEQUENCE [LARGE SCALE GENOMIC DNA]</scope>
    <source>
        <strain evidence="4">Mob M</strain>
    </source>
</reference>
<evidence type="ECO:0000313" key="3">
    <source>
        <dbReference type="EMBL" id="SFM57436.1"/>
    </source>
</evidence>